<accession>A0A3B7LYR5</accession>
<dbReference type="AlphaFoldDB" id="A0A3B7LYR5"/>
<proteinExistence type="predicted"/>
<reference evidence="2" key="1">
    <citation type="submission" date="2018-09" db="EMBL/GenBank/DDBJ databases">
        <title>The complete genome of Acinetobacter sp. strain WCHAc010005.</title>
        <authorList>
            <person name="Hu Y."/>
            <person name="Long H."/>
            <person name="Feng Y."/>
            <person name="Zong Z."/>
        </authorList>
    </citation>
    <scope>NUCLEOTIDE SEQUENCE [LARGE SCALE GENOMIC DNA]</scope>
    <source>
        <strain evidence="2">WCHAc010005</strain>
    </source>
</reference>
<organism evidence="1 2">
    <name type="scientific">Acinetobacter chinensis</name>
    <dbReference type="NCBI Taxonomy" id="2004650"/>
    <lineage>
        <taxon>Bacteria</taxon>
        <taxon>Pseudomonadati</taxon>
        <taxon>Pseudomonadota</taxon>
        <taxon>Gammaproteobacteria</taxon>
        <taxon>Moraxellales</taxon>
        <taxon>Moraxellaceae</taxon>
        <taxon>Acinetobacter</taxon>
    </lineage>
</organism>
<protein>
    <submittedName>
        <fullName evidence="1">Uncharacterized protein</fullName>
    </submittedName>
</protein>
<evidence type="ECO:0000313" key="1">
    <source>
        <dbReference type="EMBL" id="AXY57982.1"/>
    </source>
</evidence>
<dbReference type="EMBL" id="CP032134">
    <property type="protein sequence ID" value="AXY57982.1"/>
    <property type="molecule type" value="Genomic_DNA"/>
</dbReference>
<dbReference type="Proteomes" id="UP000263753">
    <property type="component" value="Chromosome"/>
</dbReference>
<sequence>MKQLAVCILCVIAPLWIWSKYFRTIPDMKTPALQQSVVIEKRDDFSGDYIVAAKKIYGVRHSSRHLRSTSTSNHHEFSDISTVDLLLLKAPYAQSTYLKGLDYSQKNRCIYADMSYLNSVSPELKEHTFNINVIADNAFVAKTLRKLKKGQIIRLAGYRVGVESVKNRHGYYQPLHRNPQCQKVLIESLVILG</sequence>
<gene>
    <name evidence="1" type="ORF">CDG60_16290</name>
</gene>
<evidence type="ECO:0000313" key="2">
    <source>
        <dbReference type="Proteomes" id="UP000263753"/>
    </source>
</evidence>
<name>A0A3B7LYR5_9GAMM</name>
<dbReference type="KEGG" id="achi:CDG60_16290"/>
<dbReference type="RefSeq" id="WP_087512873.1">
    <property type="nucleotide sequence ID" value="NZ_CP032134.1"/>
</dbReference>